<dbReference type="SUPFAM" id="SSF53448">
    <property type="entry name" value="Nucleotide-diphospho-sugar transferases"/>
    <property type="match status" value="1"/>
</dbReference>
<dbReference type="Pfam" id="PF08407">
    <property type="entry name" value="Chitin_synth_1N"/>
    <property type="match status" value="1"/>
</dbReference>
<feature type="region of interest" description="Disordered" evidence="8">
    <location>
        <begin position="1"/>
        <end position="90"/>
    </location>
</feature>
<keyword evidence="11" id="KW-1185">Reference proteome</keyword>
<feature type="transmembrane region" description="Helical" evidence="7">
    <location>
        <begin position="904"/>
        <end position="929"/>
    </location>
</feature>
<evidence type="ECO:0000256" key="4">
    <source>
        <dbReference type="ARBA" id="ARBA00022692"/>
    </source>
</evidence>
<dbReference type="CDD" id="cd04190">
    <property type="entry name" value="Chitin_synth_C"/>
    <property type="match status" value="1"/>
</dbReference>
<feature type="compositionally biased region" description="Acidic residues" evidence="8">
    <location>
        <begin position="137"/>
        <end position="148"/>
    </location>
</feature>
<dbReference type="VEuPathDB" id="FungiDB:TRICI_005122"/>
<feature type="compositionally biased region" description="Polar residues" evidence="8">
    <location>
        <begin position="60"/>
        <end position="73"/>
    </location>
</feature>
<dbReference type="InterPro" id="IPR013616">
    <property type="entry name" value="Chitin_synth_N"/>
</dbReference>
<keyword evidence="6 7" id="KW-0472">Membrane</keyword>
<proteinExistence type="inferred from homology"/>
<evidence type="ECO:0000256" key="7">
    <source>
        <dbReference type="RuleBase" id="RU366040"/>
    </source>
</evidence>
<keyword evidence="7" id="KW-0808">Transferase</keyword>
<dbReference type="GO" id="GO:0004100">
    <property type="term" value="F:chitin synthase activity"/>
    <property type="evidence" value="ECO:0007669"/>
    <property type="project" value="UniProtKB-UniRule"/>
</dbReference>
<comment type="similarity">
    <text evidence="7">Belongs to the chitin synthase family.</text>
</comment>
<keyword evidence="7" id="KW-1003">Cell membrane</keyword>
<dbReference type="Pfam" id="PF01644">
    <property type="entry name" value="Chitin_synth_1"/>
    <property type="match status" value="1"/>
</dbReference>
<dbReference type="EMBL" id="SWFS01000394">
    <property type="protein sequence ID" value="KAA8906622.1"/>
    <property type="molecule type" value="Genomic_DNA"/>
</dbReference>
<dbReference type="GO" id="GO:0030428">
    <property type="term" value="C:cell septum"/>
    <property type="evidence" value="ECO:0007669"/>
    <property type="project" value="TreeGrafter"/>
</dbReference>
<gene>
    <name evidence="10" type="ORF">TRICI_005122</name>
</gene>
<evidence type="ECO:0000256" key="5">
    <source>
        <dbReference type="ARBA" id="ARBA00022989"/>
    </source>
</evidence>
<keyword evidence="7" id="KW-0961">Cell wall biogenesis/degradation</keyword>
<keyword evidence="4 7" id="KW-0812">Transmembrane</keyword>
<evidence type="ECO:0000259" key="9">
    <source>
        <dbReference type="Pfam" id="PF08407"/>
    </source>
</evidence>
<keyword evidence="5 7" id="KW-1133">Transmembrane helix</keyword>
<evidence type="ECO:0000313" key="11">
    <source>
        <dbReference type="Proteomes" id="UP000761534"/>
    </source>
</evidence>
<evidence type="ECO:0000256" key="8">
    <source>
        <dbReference type="SAM" id="MobiDB-lite"/>
    </source>
</evidence>
<dbReference type="GO" id="GO:0005886">
    <property type="term" value="C:plasma membrane"/>
    <property type="evidence" value="ECO:0007669"/>
    <property type="project" value="UniProtKB-SubCell"/>
</dbReference>
<keyword evidence="3 7" id="KW-0328">Glycosyltransferase</keyword>
<name>A0A642UW62_9ASCO</name>
<dbReference type="OrthoDB" id="26569at2759"/>
<dbReference type="EC" id="2.4.1.16" evidence="2 7"/>
<evidence type="ECO:0000313" key="10">
    <source>
        <dbReference type="EMBL" id="KAA8906622.1"/>
    </source>
</evidence>
<comment type="caution">
    <text evidence="10">The sequence shown here is derived from an EMBL/GenBank/DDBJ whole genome shotgun (WGS) entry which is preliminary data.</text>
</comment>
<evidence type="ECO:0000256" key="1">
    <source>
        <dbReference type="ARBA" id="ARBA00004141"/>
    </source>
</evidence>
<evidence type="ECO:0000256" key="2">
    <source>
        <dbReference type="ARBA" id="ARBA00012543"/>
    </source>
</evidence>
<feature type="compositionally biased region" description="Acidic residues" evidence="8">
    <location>
        <begin position="155"/>
        <end position="174"/>
    </location>
</feature>
<feature type="transmembrane region" description="Helical" evidence="7">
    <location>
        <begin position="741"/>
        <end position="764"/>
    </location>
</feature>
<dbReference type="InterPro" id="IPR029044">
    <property type="entry name" value="Nucleotide-diphossugar_trans"/>
</dbReference>
<dbReference type="PANTHER" id="PTHR22914">
    <property type="entry name" value="CHITIN SYNTHASE"/>
    <property type="match status" value="1"/>
</dbReference>
<feature type="region of interest" description="Disordered" evidence="8">
    <location>
        <begin position="104"/>
        <end position="189"/>
    </location>
</feature>
<feature type="transmembrane region" description="Helical" evidence="7">
    <location>
        <begin position="702"/>
        <end position="726"/>
    </location>
</feature>
<feature type="compositionally biased region" description="Basic and acidic residues" evidence="8">
    <location>
        <begin position="125"/>
        <end position="135"/>
    </location>
</feature>
<comment type="subcellular location">
    <subcellularLocation>
        <location evidence="7">Cell membrane</location>
        <topology evidence="7">Multi-pass membrane protein</topology>
    </subcellularLocation>
    <subcellularLocation>
        <location evidence="1">Membrane</location>
        <topology evidence="1">Multi-pass membrane protein</topology>
    </subcellularLocation>
</comment>
<protein>
    <recommendedName>
        <fullName evidence="2 7">Chitin synthase</fullName>
        <ecNumber evidence="2 7">2.4.1.16</ecNumber>
    </recommendedName>
</protein>
<feature type="transmembrane region" description="Helical" evidence="7">
    <location>
        <begin position="669"/>
        <end position="690"/>
    </location>
</feature>
<sequence>MDPSSPSTPGGRKNPRSLPEVPSPAVPILTTCLEELANPYNSPSPTRGGGTPLGHHRNNSVHGNTSPVRNSPSRFGGQFHTPRAEWTRLESPVRDDHTPIVMEESSTPSIPLPPQPNFNQASMSHHHEMNDRYSDDGSYETIDEDEESELRSVEVSDDEYDYDGYSYDENDEYYAGERDPDAQSLASSQATLSTELYEAPLKAQPRRHKSMSRKEVQLVRGNLILDCPVPTKLYSFLPRRDNDEFVYMRYTACTSDPDHFVDNGFTLRQAIYEREIQLCICITMYNEDEVSFARTLHSVMKNIAHLCSRHKSRVWGKDGWKKVVVSIVADGRSKIHPRVLDALAAMGVFQEGIAKNYVNGNEVQAHIFEYTTQVSLDGDLRFQGAEKGIVPVQMLFCLKEKNCKKINSHRWLFNAFCPLLNPNVCILLDVGTKPGSTSLYHLWKAFDSDSNVAGACGEIKAMKGKGGLNLLNPLIAAQNFEYKMSNILDKPLESVFGYISVLPGALSAYRYRALRNNADGTGPLASYFKGESLHGREADVFTSNMYLAEDRILCWELVAKKGEKWVLKYVRAATGETDVPDTVPEFISQRRRWLNGSLFAAIYAQTHFTQIWKTDHSLFRKLILHIEFIYMFVQLVFTFFSLANFYLAFYFIAGSLAKNNDAAIPNNGGLYLFLIFKYIAICTIASQYILSLGNRPHGAKGLFMTSLILLSLVGVYATACGLYFVIKTVTMEGGVDVGDNIFTNIVISLASTYGLYALMSILYMDPWHILTSSLQYFFLLPGYTCTLQIYAFCNTHDVTWGTKGDNDPKHDLGSAVVKEEAGKDVVEIEIPSEQLDIDSGYEEALANLREHKKVQEQPINLNTVKEDYYREIRTRVVLVWMICNALLAMIMTEVFGIGKTNDNIYLKVILWSVAGLAGFRALGSMAYLVQSTVRYLSESRHRVSNRRRPALTK</sequence>
<feature type="domain" description="Chitin synthase N-terminal" evidence="9">
    <location>
        <begin position="212"/>
        <end position="277"/>
    </location>
</feature>
<dbReference type="Proteomes" id="UP000761534">
    <property type="component" value="Unassembled WGS sequence"/>
</dbReference>
<feature type="transmembrane region" description="Helical" evidence="7">
    <location>
        <begin position="877"/>
        <end position="898"/>
    </location>
</feature>
<feature type="transmembrane region" description="Helical" evidence="7">
    <location>
        <begin position="628"/>
        <end position="649"/>
    </location>
</feature>
<dbReference type="GO" id="GO:0071555">
    <property type="term" value="P:cell wall organization"/>
    <property type="evidence" value="ECO:0007669"/>
    <property type="project" value="UniProtKB-KW"/>
</dbReference>
<dbReference type="InterPro" id="IPR004835">
    <property type="entry name" value="Chitin_synth"/>
</dbReference>
<evidence type="ECO:0000256" key="3">
    <source>
        <dbReference type="ARBA" id="ARBA00022676"/>
    </source>
</evidence>
<comment type="function">
    <text evidence="7">Polymerizes chitin, a structural polymer of the cell wall and septum, by transferring the sugar moiety of UDP-GlcNAc to the non-reducing end of the growing chitin polymer.</text>
</comment>
<dbReference type="GO" id="GO:0006031">
    <property type="term" value="P:chitin biosynthetic process"/>
    <property type="evidence" value="ECO:0007669"/>
    <property type="project" value="UniProtKB-UniRule"/>
</dbReference>
<dbReference type="PANTHER" id="PTHR22914:SF38">
    <property type="entry name" value="CHITIN SYNTHASE 2"/>
    <property type="match status" value="1"/>
</dbReference>
<organism evidence="10 11">
    <name type="scientific">Trichomonascus ciferrii</name>
    <dbReference type="NCBI Taxonomy" id="44093"/>
    <lineage>
        <taxon>Eukaryota</taxon>
        <taxon>Fungi</taxon>
        <taxon>Dikarya</taxon>
        <taxon>Ascomycota</taxon>
        <taxon>Saccharomycotina</taxon>
        <taxon>Dipodascomycetes</taxon>
        <taxon>Dipodascales</taxon>
        <taxon>Trichomonascaceae</taxon>
        <taxon>Trichomonascus</taxon>
        <taxon>Trichomonascus ciferrii complex</taxon>
    </lineage>
</organism>
<reference evidence="10" key="1">
    <citation type="journal article" date="2019" name="G3 (Bethesda)">
        <title>Genome Assemblies of Two Rare Opportunistic Yeast Pathogens: Diutina rugosa (syn. Candida rugosa) and Trichomonascus ciferrii (syn. Candida ciferrii).</title>
        <authorList>
            <person name="Mixao V."/>
            <person name="Saus E."/>
            <person name="Hansen A.P."/>
            <person name="Lass-Florl C."/>
            <person name="Gabaldon T."/>
        </authorList>
    </citation>
    <scope>NUCLEOTIDE SEQUENCE</scope>
    <source>
        <strain evidence="10">CBS 4856</strain>
    </source>
</reference>
<evidence type="ECO:0000256" key="6">
    <source>
        <dbReference type="ARBA" id="ARBA00023136"/>
    </source>
</evidence>
<dbReference type="AlphaFoldDB" id="A0A642UW62"/>
<accession>A0A642UW62</accession>
<comment type="catalytic activity">
    <reaction evidence="7">
        <text>[(1-&gt;4)-N-acetyl-beta-D-glucosaminyl](n) + UDP-N-acetyl-alpha-D-glucosamine = [(1-&gt;4)-N-acetyl-beta-D-glucosaminyl](n+1) + UDP + H(+)</text>
        <dbReference type="Rhea" id="RHEA:16637"/>
        <dbReference type="Rhea" id="RHEA-COMP:9593"/>
        <dbReference type="Rhea" id="RHEA-COMP:9595"/>
        <dbReference type="ChEBI" id="CHEBI:15378"/>
        <dbReference type="ChEBI" id="CHEBI:17029"/>
        <dbReference type="ChEBI" id="CHEBI:57705"/>
        <dbReference type="ChEBI" id="CHEBI:58223"/>
        <dbReference type="EC" id="2.4.1.16"/>
    </reaction>
</comment>